<dbReference type="RefSeq" id="WP_163946859.1">
    <property type="nucleotide sequence ID" value="NZ_JAAFZH010000003.1"/>
</dbReference>
<name>A0A6L9L921_9BACT</name>
<accession>A0A6L9L921</accession>
<keyword evidence="7" id="KW-0998">Cell outer membrane</keyword>
<feature type="signal peptide" evidence="8">
    <location>
        <begin position="1"/>
        <end position="21"/>
    </location>
</feature>
<proteinExistence type="predicted"/>
<dbReference type="EMBL" id="JAAFZH010000003">
    <property type="protein sequence ID" value="NDU95273.1"/>
    <property type="molecule type" value="Genomic_DNA"/>
</dbReference>
<protein>
    <submittedName>
        <fullName evidence="9">Right-handed parallel beta-helix repeat-containing protein</fullName>
    </submittedName>
</protein>
<keyword evidence="5 8" id="KW-0732">Signal</keyword>
<evidence type="ECO:0000256" key="2">
    <source>
        <dbReference type="ARBA" id="ARBA00004442"/>
    </source>
</evidence>
<comment type="subcellular location">
    <subcellularLocation>
        <location evidence="1">Cell envelope</location>
    </subcellularLocation>
    <subcellularLocation>
        <location evidence="2">Cell outer membrane</location>
    </subcellularLocation>
    <subcellularLocation>
        <location evidence="3">Secreted</location>
    </subcellularLocation>
</comment>
<organism evidence="9 10">
    <name type="scientific">Spirosoma terrae</name>
    <dbReference type="NCBI Taxonomy" id="1968276"/>
    <lineage>
        <taxon>Bacteria</taxon>
        <taxon>Pseudomonadati</taxon>
        <taxon>Bacteroidota</taxon>
        <taxon>Cytophagia</taxon>
        <taxon>Cytophagales</taxon>
        <taxon>Cytophagaceae</taxon>
        <taxon>Spirosoma</taxon>
    </lineage>
</organism>
<dbReference type="Pfam" id="PF02415">
    <property type="entry name" value="Chlam_PMP"/>
    <property type="match status" value="2"/>
</dbReference>
<dbReference type="GO" id="GO:0009279">
    <property type="term" value="C:cell outer membrane"/>
    <property type="evidence" value="ECO:0007669"/>
    <property type="project" value="UniProtKB-SubCell"/>
</dbReference>
<dbReference type="InterPro" id="IPR006626">
    <property type="entry name" value="PbH1"/>
</dbReference>
<gene>
    <name evidence="9" type="ORF">GK108_10355</name>
</gene>
<dbReference type="SUPFAM" id="SSF51126">
    <property type="entry name" value="Pectin lyase-like"/>
    <property type="match status" value="1"/>
</dbReference>
<sequence length="769" mass="82619">MKHLFTLILSLLLFSSSFSQSIVYVTEHGSGNKSGSSWNNSLPGVELAHKTTQTPAGIQFWLAKGTYSQTISNTGQISSFSVASGVQLYGGFAGNETALSQRDTKLNQTIFSGYIAANPSVKAEILIDIRDASSTIHIDGITFQDTYMATHKDGGGGIRIEVSAGIHNVQVTNCQFINLQSFSSFTGGGGIIVLPRNGAHCNITIQHCYFARNLMGVGGAYTTNSQGGSSTSVIEDCIFDSNRAYSFGGAISTRFGSGMDALTIRRCQFVNHTPAPGYPSLRGGVLDLVSGNNTIEDCWFANNSVKAGIGGAIHVESNQPSFKNCVFLNNSANLGGAIYNTSEYASSKPSFINCNFIGNSASTAGGAFYAELEPTVPPVKNRNEITLTNCLVWQNTAPDGPIVKSRLYEGSEIAQLIVSYSTIQGGYRGTGNIDKDPLFVDSSTGDYQLRDSSPAINMGDPSSTTETVSLLDLAGKPRINQGRIDMGAYEHAPITFAITSVSLVTCQITDANHGEYFIQFLPKYLGQTSDPISFSVVNEMSTTTMAGPFTLRLYKDNPLIRLVAQQGVNTAQFTYDWQKACNVSPMPTTFGIYGITQEACQAITAQEHRVTFAPQYIGLTGEPVSFSVVNEMTPTLANGPFTLRVYTDNPVITLSAQQGSSVATYSYNWLALCNTPARLGASEENEGLQVKVLGNPIEGLSIEIEITGVAGKTVELRLVDQQGKQVGQQHIQQASQLERISLPMSNHPSLLLLQVNTSKEKKAIKLIKQ</sequence>
<keyword evidence="4" id="KW-0964">Secreted</keyword>
<evidence type="ECO:0000256" key="6">
    <source>
        <dbReference type="ARBA" id="ARBA00023136"/>
    </source>
</evidence>
<dbReference type="InterPro" id="IPR059226">
    <property type="entry name" value="Choice_anch_Q_dom"/>
</dbReference>
<dbReference type="NCBIfam" id="NF041518">
    <property type="entry name" value="choice_anch_Q"/>
    <property type="match status" value="1"/>
</dbReference>
<dbReference type="SMART" id="SM00710">
    <property type="entry name" value="PbH1"/>
    <property type="match status" value="5"/>
</dbReference>
<dbReference type="PANTHER" id="PTHR11319">
    <property type="entry name" value="G PROTEIN-COUPLED RECEPTOR-RELATED"/>
    <property type="match status" value="1"/>
</dbReference>
<evidence type="ECO:0000313" key="10">
    <source>
        <dbReference type="Proteomes" id="UP000474175"/>
    </source>
</evidence>
<evidence type="ECO:0000256" key="3">
    <source>
        <dbReference type="ARBA" id="ARBA00004613"/>
    </source>
</evidence>
<dbReference type="GO" id="GO:0005576">
    <property type="term" value="C:extracellular region"/>
    <property type="evidence" value="ECO:0007669"/>
    <property type="project" value="UniProtKB-SubCell"/>
</dbReference>
<evidence type="ECO:0000313" key="9">
    <source>
        <dbReference type="EMBL" id="NDU95273.1"/>
    </source>
</evidence>
<evidence type="ECO:0000256" key="8">
    <source>
        <dbReference type="SAM" id="SignalP"/>
    </source>
</evidence>
<keyword evidence="6" id="KW-0472">Membrane</keyword>
<dbReference type="Proteomes" id="UP000474175">
    <property type="component" value="Unassembled WGS sequence"/>
</dbReference>
<reference evidence="9 10" key="1">
    <citation type="submission" date="2020-02" db="EMBL/GenBank/DDBJ databases">
        <title>Draft genome sequence of two Spirosoma agri KCTC 52727 and Spirosoma terrae KCTC 52035.</title>
        <authorList>
            <person name="Rojas J."/>
            <person name="Ambika Manirajan B."/>
            <person name="Suarez C."/>
            <person name="Ratering S."/>
            <person name="Schnell S."/>
        </authorList>
    </citation>
    <scope>NUCLEOTIDE SEQUENCE [LARGE SCALE GENOMIC DNA]</scope>
    <source>
        <strain evidence="9 10">KCTC 52035</strain>
    </source>
</reference>
<evidence type="ECO:0000256" key="1">
    <source>
        <dbReference type="ARBA" id="ARBA00004196"/>
    </source>
</evidence>
<dbReference type="InterPro" id="IPR012334">
    <property type="entry name" value="Pectin_lyas_fold"/>
</dbReference>
<evidence type="ECO:0000256" key="7">
    <source>
        <dbReference type="ARBA" id="ARBA00023237"/>
    </source>
</evidence>
<dbReference type="InterPro" id="IPR011050">
    <property type="entry name" value="Pectin_lyase_fold/virulence"/>
</dbReference>
<dbReference type="AlphaFoldDB" id="A0A6L9L921"/>
<feature type="chain" id="PRO_5026692407" evidence="8">
    <location>
        <begin position="22"/>
        <end position="769"/>
    </location>
</feature>
<evidence type="ECO:0000256" key="4">
    <source>
        <dbReference type="ARBA" id="ARBA00022525"/>
    </source>
</evidence>
<dbReference type="InterPro" id="IPR003368">
    <property type="entry name" value="POMP_repeat"/>
</dbReference>
<dbReference type="Gene3D" id="2.160.20.10">
    <property type="entry name" value="Single-stranded right-handed beta-helix, Pectin lyase-like"/>
    <property type="match status" value="1"/>
</dbReference>
<evidence type="ECO:0000256" key="5">
    <source>
        <dbReference type="ARBA" id="ARBA00022729"/>
    </source>
</evidence>
<comment type="caution">
    <text evidence="9">The sequence shown here is derived from an EMBL/GenBank/DDBJ whole genome shotgun (WGS) entry which is preliminary data.</text>
</comment>
<keyword evidence="10" id="KW-1185">Reference proteome</keyword>
<dbReference type="PANTHER" id="PTHR11319:SF35">
    <property type="entry name" value="OUTER MEMBRANE PROTEIN PMPC-RELATED"/>
    <property type="match status" value="1"/>
</dbReference>